<dbReference type="GO" id="GO:0003723">
    <property type="term" value="F:RNA binding"/>
    <property type="evidence" value="ECO:0007669"/>
    <property type="project" value="InterPro"/>
</dbReference>
<dbReference type="SUPFAM" id="SSF55895">
    <property type="entry name" value="Ribonuclease Rh-like"/>
    <property type="match status" value="1"/>
</dbReference>
<dbReference type="PANTHER" id="PTHR11240:SF22">
    <property type="entry name" value="RIBONUCLEASE T2"/>
    <property type="match status" value="1"/>
</dbReference>
<feature type="chain" id="PRO_5029491935" evidence="3">
    <location>
        <begin position="23"/>
        <end position="275"/>
    </location>
</feature>
<dbReference type="PANTHER" id="PTHR11240">
    <property type="entry name" value="RIBONUCLEASE T2"/>
    <property type="match status" value="1"/>
</dbReference>
<name>A0A7M7KQI8_VARDE</name>
<protein>
    <submittedName>
        <fullName evidence="4">Uncharacterized protein</fullName>
    </submittedName>
</protein>
<dbReference type="AlphaFoldDB" id="A0A7M7KQI8"/>
<dbReference type="KEGG" id="vde:111254044"/>
<keyword evidence="3" id="KW-0732">Signal</keyword>
<dbReference type="InParanoid" id="A0A7M7KQI8"/>
<dbReference type="GO" id="GO:0033897">
    <property type="term" value="F:ribonuclease T2 activity"/>
    <property type="evidence" value="ECO:0007669"/>
    <property type="project" value="InterPro"/>
</dbReference>
<dbReference type="Proteomes" id="UP000594260">
    <property type="component" value="Unplaced"/>
</dbReference>
<proteinExistence type="inferred from homology"/>
<comment type="similarity">
    <text evidence="1 2">Belongs to the RNase T2 family.</text>
</comment>
<keyword evidence="5" id="KW-1185">Reference proteome</keyword>
<dbReference type="Pfam" id="PF00445">
    <property type="entry name" value="Ribonuclease_T2"/>
    <property type="match status" value="1"/>
</dbReference>
<dbReference type="Gene3D" id="3.90.730.10">
    <property type="entry name" value="Ribonuclease T2-like"/>
    <property type="match status" value="1"/>
</dbReference>
<dbReference type="EnsemblMetazoa" id="XM_022814496">
    <property type="protein sequence ID" value="XP_022670231"/>
    <property type="gene ID" value="LOC111254044"/>
</dbReference>
<dbReference type="GO" id="GO:0006401">
    <property type="term" value="P:RNA catabolic process"/>
    <property type="evidence" value="ECO:0007669"/>
    <property type="project" value="TreeGrafter"/>
</dbReference>
<reference evidence="4" key="1">
    <citation type="submission" date="2021-01" db="UniProtKB">
        <authorList>
            <consortium name="EnsemblMetazoa"/>
        </authorList>
    </citation>
    <scope>IDENTIFICATION</scope>
</reference>
<evidence type="ECO:0000256" key="3">
    <source>
        <dbReference type="SAM" id="SignalP"/>
    </source>
</evidence>
<dbReference type="GO" id="GO:0005576">
    <property type="term" value="C:extracellular region"/>
    <property type="evidence" value="ECO:0007669"/>
    <property type="project" value="TreeGrafter"/>
</dbReference>
<evidence type="ECO:0000313" key="5">
    <source>
        <dbReference type="Proteomes" id="UP000594260"/>
    </source>
</evidence>
<evidence type="ECO:0000313" key="4">
    <source>
        <dbReference type="EnsemblMetazoa" id="XP_022670231"/>
    </source>
</evidence>
<dbReference type="InterPro" id="IPR001568">
    <property type="entry name" value="RNase_T2-like"/>
</dbReference>
<dbReference type="GeneID" id="111254044"/>
<evidence type="ECO:0000256" key="1">
    <source>
        <dbReference type="ARBA" id="ARBA00007469"/>
    </source>
</evidence>
<sequence>MKLVPVLFFSLLTIAAVRDVWAAHGNYRLVSLLKLSVWTHGSYCFTRKCEPAGYNHSHKPWTIFGLIPLQPDGKRIPTNCSDVKLNFTTLKPILPELIATWPSFTSEKPEHVWERRFKHFGQCAISHDETAMVSAYDYFKTAILLYDGLKIDENFKLGGISQNNITPVSLSRINWLFNGQNKAIEFYCEGNRSGYDVLQRMKFCYHPRSLRAISCPKIANERPTCKTKQVWYLTNPAGDQSKASDAIRTVNTTCELVMIAVLFYTLLTLKDMSIN</sequence>
<evidence type="ECO:0000256" key="2">
    <source>
        <dbReference type="RuleBase" id="RU004328"/>
    </source>
</evidence>
<accession>A0A7M7KQI8</accession>
<dbReference type="OrthoDB" id="6512877at2759"/>
<dbReference type="InterPro" id="IPR036430">
    <property type="entry name" value="RNase_T2-like_sf"/>
</dbReference>
<dbReference type="RefSeq" id="XP_022670231.1">
    <property type="nucleotide sequence ID" value="XM_022814496.1"/>
</dbReference>
<organism evidence="4 5">
    <name type="scientific">Varroa destructor</name>
    <name type="common">Honeybee mite</name>
    <dbReference type="NCBI Taxonomy" id="109461"/>
    <lineage>
        <taxon>Eukaryota</taxon>
        <taxon>Metazoa</taxon>
        <taxon>Ecdysozoa</taxon>
        <taxon>Arthropoda</taxon>
        <taxon>Chelicerata</taxon>
        <taxon>Arachnida</taxon>
        <taxon>Acari</taxon>
        <taxon>Parasitiformes</taxon>
        <taxon>Mesostigmata</taxon>
        <taxon>Gamasina</taxon>
        <taxon>Dermanyssoidea</taxon>
        <taxon>Varroidae</taxon>
        <taxon>Varroa</taxon>
    </lineage>
</organism>
<feature type="signal peptide" evidence="3">
    <location>
        <begin position="1"/>
        <end position="22"/>
    </location>
</feature>